<comment type="caution">
    <text evidence="3">The sequence shown here is derived from an EMBL/GenBank/DDBJ whole genome shotgun (WGS) entry which is preliminary data.</text>
</comment>
<organism evidence="3 4">
    <name type="scientific">Lecanosticta acicola</name>
    <dbReference type="NCBI Taxonomy" id="111012"/>
    <lineage>
        <taxon>Eukaryota</taxon>
        <taxon>Fungi</taxon>
        <taxon>Dikarya</taxon>
        <taxon>Ascomycota</taxon>
        <taxon>Pezizomycotina</taxon>
        <taxon>Dothideomycetes</taxon>
        <taxon>Dothideomycetidae</taxon>
        <taxon>Mycosphaerellales</taxon>
        <taxon>Mycosphaerellaceae</taxon>
        <taxon>Lecanosticta</taxon>
    </lineage>
</organism>
<dbReference type="PANTHER" id="PTHR39460:SF1">
    <property type="entry name" value="C6 TRANSCRIPTION FACTOR"/>
    <property type="match status" value="1"/>
</dbReference>
<keyword evidence="4" id="KW-1185">Reference proteome</keyword>
<sequence length="344" mass="37110">MRSRPPGFWRRSESMLTLLIALLFLCQGVQAAEAWACDTVLFDSSEPPPLPNWILGDHLDNQLDNHLDNQLDNHLANHLANHLDRREDATSLASPTASGNLQVATQTAMAALPTPFDSSLGNNFTSSTCPTFFQNFLHAQAFRDCLPLSLLLQTSNGFFEASRSLLSVTQTLDATCNVNFGQCSALMSTLAQQVLLPTTCGEDLQMLNPLVTQARNGFLAYASLYHAGCLTDSDGNYCYANAVTNVSAPTSSYIYYLPLGVQLPGGARPACNECLRNTMAIFADQAANSSQPLSKDYTSAAQQVQMNCGPTFVETVAQHVGAASLPSSPGLYLTLPVMLLAYLI</sequence>
<dbReference type="AlphaFoldDB" id="A0AAI9E8H4"/>
<gene>
    <name evidence="3" type="ORF">LECACI_7A002345</name>
</gene>
<keyword evidence="1" id="KW-0732">Signal</keyword>
<dbReference type="InterPro" id="IPR056146">
    <property type="entry name" value="DUF7729"/>
</dbReference>
<dbReference type="Pfam" id="PF24855">
    <property type="entry name" value="DUF7729"/>
    <property type="match status" value="1"/>
</dbReference>
<dbReference type="PANTHER" id="PTHR39460">
    <property type="entry name" value="EXPRESSED PROTEIN"/>
    <property type="match status" value="1"/>
</dbReference>
<evidence type="ECO:0000313" key="3">
    <source>
        <dbReference type="EMBL" id="CAK3893508.1"/>
    </source>
</evidence>
<evidence type="ECO:0000256" key="1">
    <source>
        <dbReference type="SAM" id="SignalP"/>
    </source>
</evidence>
<feature type="chain" id="PRO_5042514030" description="DUF7729 domain-containing protein" evidence="1">
    <location>
        <begin position="32"/>
        <end position="344"/>
    </location>
</feature>
<evidence type="ECO:0000259" key="2">
    <source>
        <dbReference type="Pfam" id="PF24855"/>
    </source>
</evidence>
<feature type="domain" description="DUF7729" evidence="2">
    <location>
        <begin position="112"/>
        <end position="315"/>
    </location>
</feature>
<feature type="signal peptide" evidence="1">
    <location>
        <begin position="1"/>
        <end position="31"/>
    </location>
</feature>
<dbReference type="EMBL" id="CAVMBE010000010">
    <property type="protein sequence ID" value="CAK3893508.1"/>
    <property type="molecule type" value="Genomic_DNA"/>
</dbReference>
<name>A0AAI9E8H4_9PEZI</name>
<evidence type="ECO:0000313" key="4">
    <source>
        <dbReference type="Proteomes" id="UP001296104"/>
    </source>
</evidence>
<dbReference type="Proteomes" id="UP001296104">
    <property type="component" value="Unassembled WGS sequence"/>
</dbReference>
<protein>
    <recommendedName>
        <fullName evidence="2">DUF7729 domain-containing protein</fullName>
    </recommendedName>
</protein>
<reference evidence="3" key="1">
    <citation type="submission" date="2023-11" db="EMBL/GenBank/DDBJ databases">
        <authorList>
            <person name="Alioto T."/>
            <person name="Alioto T."/>
            <person name="Gomez Garrido J."/>
        </authorList>
    </citation>
    <scope>NUCLEOTIDE SEQUENCE</scope>
</reference>
<proteinExistence type="predicted"/>
<accession>A0AAI9E8H4</accession>